<sequence>MLKFIKDLVRSPVDPSKASHTKFWSNIGMAAMTAVFLYWGFKGILTEWYLWVYAPTVAAPQLISKLISLRYGITTEQKSNEPE</sequence>
<keyword evidence="1" id="KW-0472">Membrane</keyword>
<evidence type="ECO:0000256" key="1">
    <source>
        <dbReference type="SAM" id="Phobius"/>
    </source>
</evidence>
<dbReference type="EMBL" id="MN184887">
    <property type="protein sequence ID" value="QEQ94894.1"/>
    <property type="molecule type" value="Genomic_DNA"/>
</dbReference>
<reference evidence="2 3" key="1">
    <citation type="submission" date="2019-07" db="EMBL/GenBank/DDBJ databases">
        <title>Complete genome sequence of bacteriophages infecting Erwinia pyrifoliae.</title>
        <authorList>
            <person name="Kim S.G."/>
            <person name="Park S.C."/>
        </authorList>
    </citation>
    <scope>NUCLEOTIDE SEQUENCE [LARGE SCALE GENOMIC DNA]</scope>
</reference>
<keyword evidence="1" id="KW-1133">Transmembrane helix</keyword>
<feature type="transmembrane region" description="Helical" evidence="1">
    <location>
        <begin position="21"/>
        <end position="41"/>
    </location>
</feature>
<keyword evidence="1" id="KW-0812">Transmembrane</keyword>
<dbReference type="Proteomes" id="UP000326545">
    <property type="component" value="Segment"/>
</dbReference>
<accession>A0A5J6DAJ8</accession>
<evidence type="ECO:0000313" key="3">
    <source>
        <dbReference type="Proteomes" id="UP000326545"/>
    </source>
</evidence>
<organism evidence="2 3">
    <name type="scientific">Erwinia phage pEp_SNUABM_01</name>
    <dbReference type="NCBI Taxonomy" id="2601643"/>
    <lineage>
        <taxon>Viruses</taxon>
        <taxon>Duplodnaviria</taxon>
        <taxon>Heunggongvirae</taxon>
        <taxon>Uroviricota</taxon>
        <taxon>Caudoviricetes</taxon>
        <taxon>Vequintavirinae</taxon>
        <taxon>Henunavirus</taxon>
        <taxon>Henunavirus SNUABM01</taxon>
    </lineage>
</organism>
<proteinExistence type="predicted"/>
<name>A0A5J6DAJ8_9CAUD</name>
<gene>
    <name evidence="2" type="ORF">pEpSNUABM01_068</name>
</gene>
<keyword evidence="3" id="KW-1185">Reference proteome</keyword>
<evidence type="ECO:0000313" key="2">
    <source>
        <dbReference type="EMBL" id="QEQ94894.1"/>
    </source>
</evidence>
<protein>
    <submittedName>
        <fullName evidence="2">Putative membrane protein</fullName>
    </submittedName>
</protein>